<evidence type="ECO:0000256" key="1">
    <source>
        <dbReference type="SAM" id="Phobius"/>
    </source>
</evidence>
<evidence type="ECO:0000313" key="2">
    <source>
        <dbReference type="EMBL" id="MDT0327424.1"/>
    </source>
</evidence>
<protein>
    <submittedName>
        <fullName evidence="2">Uncharacterized protein</fullName>
    </submittedName>
</protein>
<feature type="transmembrane region" description="Helical" evidence="1">
    <location>
        <begin position="138"/>
        <end position="155"/>
    </location>
</feature>
<organism evidence="2 3">
    <name type="scientific">Nocardiopsis lambiniae</name>
    <dbReference type="NCBI Taxonomy" id="3075539"/>
    <lineage>
        <taxon>Bacteria</taxon>
        <taxon>Bacillati</taxon>
        <taxon>Actinomycetota</taxon>
        <taxon>Actinomycetes</taxon>
        <taxon>Streptosporangiales</taxon>
        <taxon>Nocardiopsidaceae</taxon>
        <taxon>Nocardiopsis</taxon>
    </lineage>
</organism>
<evidence type="ECO:0000313" key="3">
    <source>
        <dbReference type="Proteomes" id="UP001183390"/>
    </source>
</evidence>
<accession>A0ABU2M461</accession>
<dbReference type="RefSeq" id="WP_311510200.1">
    <property type="nucleotide sequence ID" value="NZ_JAVREP010000001.1"/>
</dbReference>
<reference evidence="3" key="1">
    <citation type="submission" date="2023-07" db="EMBL/GenBank/DDBJ databases">
        <title>30 novel species of actinomycetes from the DSMZ collection.</title>
        <authorList>
            <person name="Nouioui I."/>
        </authorList>
    </citation>
    <scope>NUCLEOTIDE SEQUENCE [LARGE SCALE GENOMIC DNA]</scope>
    <source>
        <strain evidence="3">DSM 44743</strain>
    </source>
</reference>
<feature type="transmembrane region" description="Helical" evidence="1">
    <location>
        <begin position="176"/>
        <end position="196"/>
    </location>
</feature>
<keyword evidence="1" id="KW-0472">Membrane</keyword>
<dbReference type="EMBL" id="JAVREP010000001">
    <property type="protein sequence ID" value="MDT0327424.1"/>
    <property type="molecule type" value="Genomic_DNA"/>
</dbReference>
<keyword evidence="1" id="KW-1133">Transmembrane helix</keyword>
<keyword evidence="3" id="KW-1185">Reference proteome</keyword>
<feature type="transmembrane region" description="Helical" evidence="1">
    <location>
        <begin position="86"/>
        <end position="105"/>
    </location>
</feature>
<name>A0ABU2M461_9ACTN</name>
<dbReference type="Proteomes" id="UP001183390">
    <property type="component" value="Unassembled WGS sequence"/>
</dbReference>
<proteinExistence type="predicted"/>
<sequence>MRLRLSVGGLRLRGVGLPVLRLSAVLGLGLGRLRLPVGLSAVRLLLGAAGRSEPGLRLGLSVLRLSVRGPAAGGVLLRSSVPRLSVLLPPGVGLLSIGLLLRLIAPRVFVRGLTAGGLSVGLRPSLLVALLLRQPMTGVGPRGLSALLFVALLGARGRAVRRLSAGRLRRTVLRGVGGGGLGLFTLLFVLFVALLLTGGPPPLVRVLRGRGVRRGLAHALPRLR</sequence>
<gene>
    <name evidence="2" type="ORF">RM479_03270</name>
</gene>
<comment type="caution">
    <text evidence="2">The sequence shown here is derived from an EMBL/GenBank/DDBJ whole genome shotgun (WGS) entry which is preliminary data.</text>
</comment>
<keyword evidence="1" id="KW-0812">Transmembrane</keyword>